<dbReference type="Pfam" id="PF00848">
    <property type="entry name" value="Ring_hydroxyl_A"/>
    <property type="match status" value="1"/>
</dbReference>
<dbReference type="EMBL" id="CP145607">
    <property type="protein sequence ID" value="WWM71661.1"/>
    <property type="molecule type" value="Genomic_DNA"/>
</dbReference>
<protein>
    <submittedName>
        <fullName evidence="9">Aromatic ring-hydroxylating dioxygenase subunit alpha</fullName>
    </submittedName>
</protein>
<dbReference type="PROSITE" id="PS51296">
    <property type="entry name" value="RIESKE"/>
    <property type="match status" value="1"/>
</dbReference>
<evidence type="ECO:0000313" key="9">
    <source>
        <dbReference type="EMBL" id="WWM71661.1"/>
    </source>
</evidence>
<organism evidence="9 10">
    <name type="scientific">Sphingomonas kaistensis</name>
    <dbReference type="NCBI Taxonomy" id="298708"/>
    <lineage>
        <taxon>Bacteria</taxon>
        <taxon>Pseudomonadati</taxon>
        <taxon>Pseudomonadota</taxon>
        <taxon>Alphaproteobacteria</taxon>
        <taxon>Sphingomonadales</taxon>
        <taxon>Sphingomonadaceae</taxon>
        <taxon>Sphingomonas</taxon>
    </lineage>
</organism>
<dbReference type="RefSeq" id="WP_338505224.1">
    <property type="nucleotide sequence ID" value="NZ_CP145607.1"/>
</dbReference>
<evidence type="ECO:0000313" key="10">
    <source>
        <dbReference type="Proteomes" id="UP001382935"/>
    </source>
</evidence>
<dbReference type="PRINTS" id="PR00090">
    <property type="entry name" value="RNGDIOXGNASE"/>
</dbReference>
<name>A0ABZ2G3H2_9SPHN</name>
<dbReference type="SUPFAM" id="SSF55961">
    <property type="entry name" value="Bet v1-like"/>
    <property type="match status" value="1"/>
</dbReference>
<dbReference type="InterPro" id="IPR036922">
    <property type="entry name" value="Rieske_2Fe-2S_sf"/>
</dbReference>
<dbReference type="InterPro" id="IPR001663">
    <property type="entry name" value="Rng_hydr_dOase-A"/>
</dbReference>
<dbReference type="InterPro" id="IPR017941">
    <property type="entry name" value="Rieske_2Fe-2S"/>
</dbReference>
<keyword evidence="4" id="KW-0560">Oxidoreductase</keyword>
<comment type="cofactor">
    <cofactor evidence="1">
        <name>Fe cation</name>
        <dbReference type="ChEBI" id="CHEBI:24875"/>
    </cofactor>
</comment>
<dbReference type="Gene3D" id="3.90.380.10">
    <property type="entry name" value="Naphthalene 1,2-dioxygenase Alpha Subunit, Chain A, domain 1"/>
    <property type="match status" value="1"/>
</dbReference>
<evidence type="ECO:0000256" key="1">
    <source>
        <dbReference type="ARBA" id="ARBA00001962"/>
    </source>
</evidence>
<keyword evidence="3" id="KW-0479">Metal-binding</keyword>
<keyword evidence="10" id="KW-1185">Reference proteome</keyword>
<dbReference type="PANTHER" id="PTHR43756:SF5">
    <property type="entry name" value="CHOLINE MONOOXYGENASE, CHLOROPLASTIC"/>
    <property type="match status" value="1"/>
</dbReference>
<evidence type="ECO:0000259" key="8">
    <source>
        <dbReference type="PROSITE" id="PS51296"/>
    </source>
</evidence>
<evidence type="ECO:0000256" key="3">
    <source>
        <dbReference type="ARBA" id="ARBA00022723"/>
    </source>
</evidence>
<dbReference type="Gene3D" id="2.102.10.10">
    <property type="entry name" value="Rieske [2Fe-2S] iron-sulphur domain"/>
    <property type="match status" value="1"/>
</dbReference>
<evidence type="ECO:0000256" key="7">
    <source>
        <dbReference type="SAM" id="MobiDB-lite"/>
    </source>
</evidence>
<keyword evidence="9" id="KW-0223">Dioxygenase</keyword>
<reference evidence="9 10" key="1">
    <citation type="submission" date="2024-02" db="EMBL/GenBank/DDBJ databases">
        <title>Full genome sequence of Sphingomonas kaistensis.</title>
        <authorList>
            <person name="Poletto B.L."/>
            <person name="Silva G."/>
            <person name="Galante D."/>
            <person name="Campos K.R."/>
            <person name="Santos M.B.N."/>
            <person name="Sacchi C.T."/>
        </authorList>
    </citation>
    <scope>NUCLEOTIDE SEQUENCE [LARGE SCALE GENOMIC DNA]</scope>
    <source>
        <strain evidence="9 10">MA4R</strain>
    </source>
</reference>
<feature type="domain" description="Rieske" evidence="8">
    <location>
        <begin position="71"/>
        <end position="180"/>
    </location>
</feature>
<feature type="region of interest" description="Disordered" evidence="7">
    <location>
        <begin position="1"/>
        <end position="20"/>
    </location>
</feature>
<gene>
    <name evidence="9" type="ORF">V6R86_13520</name>
</gene>
<dbReference type="PANTHER" id="PTHR43756">
    <property type="entry name" value="CHOLINE MONOOXYGENASE, CHLOROPLASTIC"/>
    <property type="match status" value="1"/>
</dbReference>
<dbReference type="Pfam" id="PF00355">
    <property type="entry name" value="Rieske"/>
    <property type="match status" value="1"/>
</dbReference>
<proteinExistence type="predicted"/>
<keyword evidence="5" id="KW-0408">Iron</keyword>
<evidence type="ECO:0000256" key="5">
    <source>
        <dbReference type="ARBA" id="ARBA00023004"/>
    </source>
</evidence>
<accession>A0ABZ2G3H2</accession>
<sequence>MLAPARPQAQSAAMDAPAKSIRPTPGQLVLAERLAGGGEMLGDGIVRLPASVYTDHARFEAERTRLFARLPLVLGPSAMLPSPRTAVAHDGYGVPLIVSRDEDGQVHILANACRHRGTRLVEGTGIVPAKRIVCPYHAWAYRPDGALAGLPRADCFPGLDKGDMGLRRFPAIESGGLIWFAQDPAADFASAEALAPDLDAFGLPDLHLYRRRTHEVAANWKLIVDAFLESYHVQRLHAQTIAPFFADGITVADRIGPHQRAAVGRTDYLGRIDRDDWRQLRRAMTFTYHLFPNAILVMSPDYLNILTCWPQDVGHTAVEDIMLIPAPPRDAEEERHWDKSWTLLDEGTFAAEDFRAAALCHCGLASGLIEDITLGTLEHGLAEFHAMIDTALSD</sequence>
<dbReference type="SUPFAM" id="SSF50022">
    <property type="entry name" value="ISP domain"/>
    <property type="match status" value="1"/>
</dbReference>
<keyword evidence="6" id="KW-0411">Iron-sulfur</keyword>
<evidence type="ECO:0000256" key="4">
    <source>
        <dbReference type="ARBA" id="ARBA00023002"/>
    </source>
</evidence>
<keyword evidence="2" id="KW-0001">2Fe-2S</keyword>
<dbReference type="InterPro" id="IPR015879">
    <property type="entry name" value="Ring_hydroxy_dOase_asu_C_dom"/>
</dbReference>
<dbReference type="CDD" id="cd03469">
    <property type="entry name" value="Rieske_RO_Alpha_N"/>
    <property type="match status" value="1"/>
</dbReference>
<evidence type="ECO:0000256" key="2">
    <source>
        <dbReference type="ARBA" id="ARBA00022714"/>
    </source>
</evidence>
<evidence type="ECO:0000256" key="6">
    <source>
        <dbReference type="ARBA" id="ARBA00023014"/>
    </source>
</evidence>
<dbReference type="Proteomes" id="UP001382935">
    <property type="component" value="Chromosome"/>
</dbReference>
<dbReference type="GO" id="GO:0051213">
    <property type="term" value="F:dioxygenase activity"/>
    <property type="evidence" value="ECO:0007669"/>
    <property type="project" value="UniProtKB-KW"/>
</dbReference>